<evidence type="ECO:0000313" key="1">
    <source>
        <dbReference type="EMBL" id="CAK7329486.1"/>
    </source>
</evidence>
<dbReference type="Proteomes" id="UP001314170">
    <property type="component" value="Unassembled WGS sequence"/>
</dbReference>
<comment type="caution">
    <text evidence="1">The sequence shown here is derived from an EMBL/GenBank/DDBJ whole genome shotgun (WGS) entry which is preliminary data.</text>
</comment>
<dbReference type="AlphaFoldDB" id="A0AAV1R647"/>
<gene>
    <name evidence="1" type="ORF">DCAF_LOCUS7241</name>
</gene>
<evidence type="ECO:0000313" key="2">
    <source>
        <dbReference type="Proteomes" id="UP001314170"/>
    </source>
</evidence>
<accession>A0AAV1R647</accession>
<reference evidence="1 2" key="1">
    <citation type="submission" date="2024-01" db="EMBL/GenBank/DDBJ databases">
        <authorList>
            <person name="Waweru B."/>
        </authorList>
    </citation>
    <scope>NUCLEOTIDE SEQUENCE [LARGE SCALE GENOMIC DNA]</scope>
</reference>
<protein>
    <submittedName>
        <fullName evidence="1">Uncharacterized protein</fullName>
    </submittedName>
</protein>
<name>A0AAV1R647_9ROSI</name>
<keyword evidence="2" id="KW-1185">Reference proteome</keyword>
<organism evidence="1 2">
    <name type="scientific">Dovyalis caffra</name>
    <dbReference type="NCBI Taxonomy" id="77055"/>
    <lineage>
        <taxon>Eukaryota</taxon>
        <taxon>Viridiplantae</taxon>
        <taxon>Streptophyta</taxon>
        <taxon>Embryophyta</taxon>
        <taxon>Tracheophyta</taxon>
        <taxon>Spermatophyta</taxon>
        <taxon>Magnoliopsida</taxon>
        <taxon>eudicotyledons</taxon>
        <taxon>Gunneridae</taxon>
        <taxon>Pentapetalae</taxon>
        <taxon>rosids</taxon>
        <taxon>fabids</taxon>
        <taxon>Malpighiales</taxon>
        <taxon>Salicaceae</taxon>
        <taxon>Flacourtieae</taxon>
        <taxon>Dovyalis</taxon>
    </lineage>
</organism>
<proteinExistence type="predicted"/>
<sequence length="88" mass="10106">MNAERGPMCCPPTMEPNFENLITKTLHLPTELDPLVHKTASERDQTRIVQKGNIIVKNLKASWVHGLVLQQSKRRPTKNNYKVRPCDE</sequence>
<dbReference type="EMBL" id="CAWUPB010000913">
    <property type="protein sequence ID" value="CAK7329486.1"/>
    <property type="molecule type" value="Genomic_DNA"/>
</dbReference>